<evidence type="ECO:0000313" key="2">
    <source>
        <dbReference type="Proteomes" id="UP000193467"/>
    </source>
</evidence>
<reference evidence="1 2" key="1">
    <citation type="submission" date="2016-07" db="EMBL/GenBank/DDBJ databases">
        <title>Pervasive Adenine N6-methylation of Active Genes in Fungi.</title>
        <authorList>
            <consortium name="DOE Joint Genome Institute"/>
            <person name="Mondo S.J."/>
            <person name="Dannebaum R.O."/>
            <person name="Kuo R.C."/>
            <person name="Labutti K."/>
            <person name="Haridas S."/>
            <person name="Kuo A."/>
            <person name="Salamov A."/>
            <person name="Ahrendt S.R."/>
            <person name="Lipzen A."/>
            <person name="Sullivan W."/>
            <person name="Andreopoulos W.B."/>
            <person name="Clum A."/>
            <person name="Lindquist E."/>
            <person name="Daum C."/>
            <person name="Ramamoorthy G.K."/>
            <person name="Gryganskyi A."/>
            <person name="Culley D."/>
            <person name="Magnuson J.K."/>
            <person name="James T.Y."/>
            <person name="O'Malley M.A."/>
            <person name="Stajich J.E."/>
            <person name="Spatafora J.W."/>
            <person name="Visel A."/>
            <person name="Grigoriev I.V."/>
        </authorList>
    </citation>
    <scope>NUCLEOTIDE SEQUENCE [LARGE SCALE GENOMIC DNA]</scope>
    <source>
        <strain evidence="1 2">62-1032</strain>
    </source>
</reference>
<accession>A0A1Y2CKP1</accession>
<organism evidence="1 2">
    <name type="scientific">Leucosporidium creatinivorum</name>
    <dbReference type="NCBI Taxonomy" id="106004"/>
    <lineage>
        <taxon>Eukaryota</taxon>
        <taxon>Fungi</taxon>
        <taxon>Dikarya</taxon>
        <taxon>Basidiomycota</taxon>
        <taxon>Pucciniomycotina</taxon>
        <taxon>Microbotryomycetes</taxon>
        <taxon>Leucosporidiales</taxon>
        <taxon>Leucosporidium</taxon>
    </lineage>
</organism>
<dbReference type="EMBL" id="MCGR01000116">
    <property type="protein sequence ID" value="ORY47588.1"/>
    <property type="molecule type" value="Genomic_DNA"/>
</dbReference>
<evidence type="ECO:0000313" key="1">
    <source>
        <dbReference type="EMBL" id="ORY47588.1"/>
    </source>
</evidence>
<name>A0A1Y2CKP1_9BASI</name>
<proteinExistence type="predicted"/>
<dbReference type="Proteomes" id="UP000193467">
    <property type="component" value="Unassembled WGS sequence"/>
</dbReference>
<keyword evidence="2" id="KW-1185">Reference proteome</keyword>
<protein>
    <submittedName>
        <fullName evidence="1">Uncharacterized protein</fullName>
    </submittedName>
</protein>
<comment type="caution">
    <text evidence="1">The sequence shown here is derived from an EMBL/GenBank/DDBJ whole genome shotgun (WGS) entry which is preliminary data.</text>
</comment>
<gene>
    <name evidence="1" type="ORF">BCR35DRAFT_310929</name>
</gene>
<dbReference type="AlphaFoldDB" id="A0A1Y2CKP1"/>
<sequence length="127" mass="14047">MPPLAIQTTSALHEPVANHSATQASQLDATQLEGALQDLNDFLSKLDGPPPPAIHSALRSLAARAQTLLINRQQFFLSDERFASEEKALLMGLATVRVTLSEIMRPLVPFQLLEREEKKEETDCREA</sequence>
<dbReference type="InParanoid" id="A0A1Y2CKP1"/>